<protein>
    <submittedName>
        <fullName evidence="2">Uncharacterized protein</fullName>
    </submittedName>
</protein>
<dbReference type="EMBL" id="HADX01008387">
    <property type="protein sequence ID" value="SBP30619.1"/>
    <property type="molecule type" value="Transcribed_RNA"/>
</dbReference>
<gene>
    <name evidence="2" type="primary">Nfu_g_1_012858</name>
</gene>
<accession>A0A1A7YKE5</accession>
<name>A0A1A7YKE5_9TELE</name>
<organism evidence="2">
    <name type="scientific">Iconisemion striatum</name>
    <dbReference type="NCBI Taxonomy" id="60296"/>
    <lineage>
        <taxon>Eukaryota</taxon>
        <taxon>Metazoa</taxon>
        <taxon>Chordata</taxon>
        <taxon>Craniata</taxon>
        <taxon>Vertebrata</taxon>
        <taxon>Euteleostomi</taxon>
        <taxon>Actinopterygii</taxon>
        <taxon>Neopterygii</taxon>
        <taxon>Teleostei</taxon>
        <taxon>Neoteleostei</taxon>
        <taxon>Acanthomorphata</taxon>
        <taxon>Ovalentaria</taxon>
        <taxon>Atherinomorphae</taxon>
        <taxon>Cyprinodontiformes</taxon>
        <taxon>Nothobranchiidae</taxon>
        <taxon>Iconisemion</taxon>
    </lineage>
</organism>
<evidence type="ECO:0000256" key="1">
    <source>
        <dbReference type="SAM" id="MobiDB-lite"/>
    </source>
</evidence>
<evidence type="ECO:0000313" key="2">
    <source>
        <dbReference type="EMBL" id="SBP30619.1"/>
    </source>
</evidence>
<dbReference type="EMBL" id="HADW01019916">
    <property type="protein sequence ID" value="SBP21316.1"/>
    <property type="molecule type" value="Transcribed_RNA"/>
</dbReference>
<feature type="region of interest" description="Disordered" evidence="1">
    <location>
        <begin position="47"/>
        <end position="107"/>
    </location>
</feature>
<sequence length="124" mass="13927">ETFKQERQRFTSQRSSAEDLSVLDLVVVDRVMVCCDTLTFNRTAGHRVTSRGRLQTIPPPPPRSVGGPSMRRNLRTRQQNQNNSSLESCTRVSPQIELRDNQGQPGRLQEVNLGAGLDVVVVKR</sequence>
<reference evidence="2" key="1">
    <citation type="submission" date="2016-05" db="EMBL/GenBank/DDBJ databases">
        <authorList>
            <person name="Lavstsen T."/>
            <person name="Jespersen J.S."/>
        </authorList>
    </citation>
    <scope>NUCLEOTIDE SEQUENCE</scope>
    <source>
        <tissue evidence="2">Brain</tissue>
    </source>
</reference>
<feature type="non-terminal residue" evidence="2">
    <location>
        <position position="1"/>
    </location>
</feature>
<feature type="non-terminal residue" evidence="2">
    <location>
        <position position="124"/>
    </location>
</feature>
<dbReference type="AlphaFoldDB" id="A0A1A7YKE5"/>
<proteinExistence type="predicted"/>
<reference evidence="2" key="2">
    <citation type="submission" date="2016-06" db="EMBL/GenBank/DDBJ databases">
        <title>The genome of a short-lived fish provides insights into sex chromosome evolution and the genetic control of aging.</title>
        <authorList>
            <person name="Reichwald K."/>
            <person name="Felder M."/>
            <person name="Petzold A."/>
            <person name="Koch P."/>
            <person name="Groth M."/>
            <person name="Platzer M."/>
        </authorList>
    </citation>
    <scope>NUCLEOTIDE SEQUENCE</scope>
    <source>
        <tissue evidence="2">Brain</tissue>
    </source>
</reference>
<feature type="compositionally biased region" description="Polar residues" evidence="1">
    <location>
        <begin position="84"/>
        <end position="93"/>
    </location>
</feature>